<feature type="region of interest" description="Disordered" evidence="1">
    <location>
        <begin position="220"/>
        <end position="263"/>
    </location>
</feature>
<evidence type="ECO:0000313" key="3">
    <source>
        <dbReference type="Proteomes" id="UP000001542"/>
    </source>
</evidence>
<dbReference type="VEuPathDB" id="TrichDB:TVAG_302360"/>
<sequence>MSFVDSDDEDFNESNYNQNSSIYGKERVFTLIISKKGEKVDLHPARTREMHFRFSFDQKTIEDIPPTQVIPNKSQNKNNFQLIMQDSHTIQQESSDEFEESDNFEEEEENIQEYIQEEEEEFEEEVNEQNQFVGSSDVEEEKYEPDTPLKIQDLATYIEPDQEDELDEKNSAENILTFNEEEEFSDDIVTAPPVQNNVVKQPPPIDNHQKQIKIDPKNVKQVEKKEANKPKIIPKEKETAKTAYIPETKNQNHTTFDLPNNTMSSISQTRSKLVIHSKIHTDTRSTIEPTSQVEPERKRRPSQRPELKHRSTTIC</sequence>
<dbReference type="KEGG" id="tva:4766047"/>
<reference evidence="2" key="1">
    <citation type="submission" date="2006-10" db="EMBL/GenBank/DDBJ databases">
        <authorList>
            <person name="Amadeo P."/>
            <person name="Zhao Q."/>
            <person name="Wortman J."/>
            <person name="Fraser-Liggett C."/>
            <person name="Carlton J."/>
        </authorList>
    </citation>
    <scope>NUCLEOTIDE SEQUENCE</scope>
    <source>
        <strain evidence="2">G3</strain>
    </source>
</reference>
<name>A2EGR1_TRIV3</name>
<reference evidence="2" key="2">
    <citation type="journal article" date="2007" name="Science">
        <title>Draft genome sequence of the sexually transmitted pathogen Trichomonas vaginalis.</title>
        <authorList>
            <person name="Carlton J.M."/>
            <person name="Hirt R.P."/>
            <person name="Silva J.C."/>
            <person name="Delcher A.L."/>
            <person name="Schatz M."/>
            <person name="Zhao Q."/>
            <person name="Wortman J.R."/>
            <person name="Bidwell S.L."/>
            <person name="Alsmark U.C.M."/>
            <person name="Besteiro S."/>
            <person name="Sicheritz-Ponten T."/>
            <person name="Noel C.J."/>
            <person name="Dacks J.B."/>
            <person name="Foster P.G."/>
            <person name="Simillion C."/>
            <person name="Van de Peer Y."/>
            <person name="Miranda-Saavedra D."/>
            <person name="Barton G.J."/>
            <person name="Westrop G.D."/>
            <person name="Mueller S."/>
            <person name="Dessi D."/>
            <person name="Fiori P.L."/>
            <person name="Ren Q."/>
            <person name="Paulsen I."/>
            <person name="Zhang H."/>
            <person name="Bastida-Corcuera F.D."/>
            <person name="Simoes-Barbosa A."/>
            <person name="Brown M.T."/>
            <person name="Hayes R.D."/>
            <person name="Mukherjee M."/>
            <person name="Okumura C.Y."/>
            <person name="Schneider R."/>
            <person name="Smith A.J."/>
            <person name="Vanacova S."/>
            <person name="Villalvazo M."/>
            <person name="Haas B.J."/>
            <person name="Pertea M."/>
            <person name="Feldblyum T.V."/>
            <person name="Utterback T.R."/>
            <person name="Shu C.L."/>
            <person name="Osoegawa K."/>
            <person name="de Jong P.J."/>
            <person name="Hrdy I."/>
            <person name="Horvathova L."/>
            <person name="Zubacova Z."/>
            <person name="Dolezal P."/>
            <person name="Malik S.B."/>
            <person name="Logsdon J.M. Jr."/>
            <person name="Henze K."/>
            <person name="Gupta A."/>
            <person name="Wang C.C."/>
            <person name="Dunne R.L."/>
            <person name="Upcroft J.A."/>
            <person name="Upcroft P."/>
            <person name="White O."/>
            <person name="Salzberg S.L."/>
            <person name="Tang P."/>
            <person name="Chiu C.-H."/>
            <person name="Lee Y.-S."/>
            <person name="Embley T.M."/>
            <person name="Coombs G.H."/>
            <person name="Mottram J.C."/>
            <person name="Tachezy J."/>
            <person name="Fraser-Liggett C.M."/>
            <person name="Johnson P.J."/>
        </authorList>
    </citation>
    <scope>NUCLEOTIDE SEQUENCE [LARGE SCALE GENOMIC DNA]</scope>
    <source>
        <strain evidence="2">G3</strain>
    </source>
</reference>
<evidence type="ECO:0000313" key="2">
    <source>
        <dbReference type="EMBL" id="EAY08149.1"/>
    </source>
</evidence>
<dbReference type="VEuPathDB" id="TrichDB:TVAGG3_0172950"/>
<organism evidence="2 3">
    <name type="scientific">Trichomonas vaginalis (strain ATCC PRA-98 / G3)</name>
    <dbReference type="NCBI Taxonomy" id="412133"/>
    <lineage>
        <taxon>Eukaryota</taxon>
        <taxon>Metamonada</taxon>
        <taxon>Parabasalia</taxon>
        <taxon>Trichomonadida</taxon>
        <taxon>Trichomonadidae</taxon>
        <taxon>Trichomonas</taxon>
    </lineage>
</organism>
<dbReference type="AlphaFoldDB" id="A2EGR1"/>
<feature type="compositionally biased region" description="Polar residues" evidence="1">
    <location>
        <begin position="248"/>
        <end position="263"/>
    </location>
</feature>
<evidence type="ECO:0000256" key="1">
    <source>
        <dbReference type="SAM" id="MobiDB-lite"/>
    </source>
</evidence>
<dbReference type="RefSeq" id="XP_001320372.1">
    <property type="nucleotide sequence ID" value="XM_001320337.1"/>
</dbReference>
<dbReference type="EMBL" id="DS113384">
    <property type="protein sequence ID" value="EAY08149.1"/>
    <property type="molecule type" value="Genomic_DNA"/>
</dbReference>
<feature type="compositionally biased region" description="Acidic residues" evidence="1">
    <location>
        <begin position="94"/>
        <end position="127"/>
    </location>
</feature>
<keyword evidence="3" id="KW-1185">Reference proteome</keyword>
<protein>
    <submittedName>
        <fullName evidence="2">Uncharacterized protein</fullName>
    </submittedName>
</protein>
<feature type="region of interest" description="Disordered" evidence="1">
    <location>
        <begin position="89"/>
        <end position="149"/>
    </location>
</feature>
<dbReference type="InParanoid" id="A2EGR1"/>
<feature type="region of interest" description="Disordered" evidence="1">
    <location>
        <begin position="277"/>
        <end position="315"/>
    </location>
</feature>
<dbReference type="Proteomes" id="UP000001542">
    <property type="component" value="Unassembled WGS sequence"/>
</dbReference>
<accession>A2EGR1</accession>
<feature type="compositionally biased region" description="Basic and acidic residues" evidence="1">
    <location>
        <begin position="220"/>
        <end position="240"/>
    </location>
</feature>
<proteinExistence type="predicted"/>
<gene>
    <name evidence="2" type="ORF">TVAG_302360</name>
</gene>